<comment type="caution">
    <text evidence="3">The sequence shown here is derived from an EMBL/GenBank/DDBJ whole genome shotgun (WGS) entry which is preliminary data.</text>
</comment>
<evidence type="ECO:0000313" key="3">
    <source>
        <dbReference type="EMBL" id="CAH2398902.1"/>
    </source>
</evidence>
<dbReference type="PANTHER" id="PTHR33755">
    <property type="entry name" value="TOXIN PARE1-RELATED"/>
    <property type="match status" value="1"/>
</dbReference>
<evidence type="ECO:0000313" key="4">
    <source>
        <dbReference type="Proteomes" id="UP001153050"/>
    </source>
</evidence>
<proteinExistence type="inferred from homology"/>
<dbReference type="InterPro" id="IPR035093">
    <property type="entry name" value="RelE/ParE_toxin_dom_sf"/>
</dbReference>
<dbReference type="InterPro" id="IPR007712">
    <property type="entry name" value="RelE/ParE_toxin"/>
</dbReference>
<dbReference type="Pfam" id="PF05016">
    <property type="entry name" value="ParE_toxin"/>
    <property type="match status" value="1"/>
</dbReference>
<evidence type="ECO:0000256" key="2">
    <source>
        <dbReference type="ARBA" id="ARBA00022649"/>
    </source>
</evidence>
<name>A0ABM9DQI0_9HYPH</name>
<accession>A0ABM9DQI0</accession>
<dbReference type="EMBL" id="CAKXZT010000115">
    <property type="protein sequence ID" value="CAH2398902.1"/>
    <property type="molecule type" value="Genomic_DNA"/>
</dbReference>
<dbReference type="Gene3D" id="3.30.2310.20">
    <property type="entry name" value="RelE-like"/>
    <property type="match status" value="1"/>
</dbReference>
<evidence type="ECO:0000256" key="1">
    <source>
        <dbReference type="ARBA" id="ARBA00006226"/>
    </source>
</evidence>
<dbReference type="Proteomes" id="UP001153050">
    <property type="component" value="Unassembled WGS sequence"/>
</dbReference>
<keyword evidence="4" id="KW-1185">Reference proteome</keyword>
<reference evidence="3 4" key="1">
    <citation type="submission" date="2022-03" db="EMBL/GenBank/DDBJ databases">
        <authorList>
            <person name="Brunel B."/>
        </authorList>
    </citation>
    <scope>NUCLEOTIDE SEQUENCE [LARGE SCALE GENOMIC DNA]</scope>
    <source>
        <strain evidence="3">STM5069sample</strain>
    </source>
</reference>
<gene>
    <name evidence="3" type="ORF">MES5069_210014</name>
</gene>
<organism evidence="3 4">
    <name type="scientific">Mesorhizobium escarrei</name>
    <dbReference type="NCBI Taxonomy" id="666018"/>
    <lineage>
        <taxon>Bacteria</taxon>
        <taxon>Pseudomonadati</taxon>
        <taxon>Pseudomonadota</taxon>
        <taxon>Alphaproteobacteria</taxon>
        <taxon>Hyphomicrobiales</taxon>
        <taxon>Phyllobacteriaceae</taxon>
        <taxon>Mesorhizobium</taxon>
    </lineage>
</organism>
<keyword evidence="2" id="KW-1277">Toxin-antitoxin system</keyword>
<sequence length="92" mass="10666">MKVRFTRQAFAEREAIFNYLEERSPQGAYSVTSRIQAGISRLAEFPESGHATDIPDVRVLFIGHYPYKVFYRARADAIEILHIRHTSRRPVS</sequence>
<dbReference type="InterPro" id="IPR051803">
    <property type="entry name" value="TA_system_RelE-like_toxin"/>
</dbReference>
<dbReference type="RefSeq" id="WP_254017730.1">
    <property type="nucleotide sequence ID" value="NZ_CAKXZT010000115.1"/>
</dbReference>
<protein>
    <submittedName>
        <fullName evidence="3">Toxin RelE4</fullName>
    </submittedName>
</protein>
<comment type="similarity">
    <text evidence="1">Belongs to the RelE toxin family.</text>
</comment>